<feature type="compositionally biased region" description="Polar residues" evidence="1">
    <location>
        <begin position="51"/>
        <end position="62"/>
    </location>
</feature>
<keyword evidence="3" id="KW-1185">Reference proteome</keyword>
<evidence type="ECO:0000256" key="1">
    <source>
        <dbReference type="SAM" id="MobiDB-lite"/>
    </source>
</evidence>
<dbReference type="Proteomes" id="UP001500729">
    <property type="component" value="Unassembled WGS sequence"/>
</dbReference>
<organism evidence="2 3">
    <name type="scientific">Saccharopolyspora erythraea</name>
    <name type="common">Streptomyces erythraeus</name>
    <dbReference type="NCBI Taxonomy" id="1836"/>
    <lineage>
        <taxon>Bacteria</taxon>
        <taxon>Bacillati</taxon>
        <taxon>Actinomycetota</taxon>
        <taxon>Actinomycetes</taxon>
        <taxon>Pseudonocardiales</taxon>
        <taxon>Pseudonocardiaceae</taxon>
        <taxon>Saccharopolyspora</taxon>
    </lineage>
</organism>
<sequence>MPRVELCRSSPDYDRTWQRLPLERPGLIEVRRQPDTPSPKGRQPEAPPGPNTWSRTSLTPNSREPEVFRPQPR</sequence>
<protein>
    <submittedName>
        <fullName evidence="2">Uncharacterized protein</fullName>
    </submittedName>
</protein>
<evidence type="ECO:0000313" key="3">
    <source>
        <dbReference type="Proteomes" id="UP001500729"/>
    </source>
</evidence>
<proteinExistence type="predicted"/>
<gene>
    <name evidence="2" type="ORF">GCM10009533_10970</name>
</gene>
<dbReference type="EMBL" id="BAAAGS010000005">
    <property type="protein sequence ID" value="GAA0513877.1"/>
    <property type="molecule type" value="Genomic_DNA"/>
</dbReference>
<name>A0ABN1C8A2_SACER</name>
<comment type="caution">
    <text evidence="2">The sequence shown here is derived from an EMBL/GenBank/DDBJ whole genome shotgun (WGS) entry which is preliminary data.</text>
</comment>
<feature type="region of interest" description="Disordered" evidence="1">
    <location>
        <begin position="17"/>
        <end position="73"/>
    </location>
</feature>
<accession>A0ABN1C8A2</accession>
<reference evidence="2 3" key="1">
    <citation type="journal article" date="2019" name="Int. J. Syst. Evol. Microbiol.">
        <title>The Global Catalogue of Microorganisms (GCM) 10K type strain sequencing project: providing services to taxonomists for standard genome sequencing and annotation.</title>
        <authorList>
            <consortium name="The Broad Institute Genomics Platform"/>
            <consortium name="The Broad Institute Genome Sequencing Center for Infectious Disease"/>
            <person name="Wu L."/>
            <person name="Ma J."/>
        </authorList>
    </citation>
    <scope>NUCLEOTIDE SEQUENCE [LARGE SCALE GENOMIC DNA]</scope>
    <source>
        <strain evidence="2 3">JCM 10303</strain>
    </source>
</reference>
<evidence type="ECO:0000313" key="2">
    <source>
        <dbReference type="EMBL" id="GAA0513877.1"/>
    </source>
</evidence>